<name>A0A5J4ZTZ4_9ASTE</name>
<dbReference type="Proteomes" id="UP000325577">
    <property type="component" value="Linkage Group LG5"/>
</dbReference>
<dbReference type="AlphaFoldDB" id="A0A5J4ZTZ4"/>
<proteinExistence type="predicted"/>
<protein>
    <submittedName>
        <fullName evidence="1">Uncharacterized protein</fullName>
    </submittedName>
</protein>
<organism evidence="1 2">
    <name type="scientific">Nyssa sinensis</name>
    <dbReference type="NCBI Taxonomy" id="561372"/>
    <lineage>
        <taxon>Eukaryota</taxon>
        <taxon>Viridiplantae</taxon>
        <taxon>Streptophyta</taxon>
        <taxon>Embryophyta</taxon>
        <taxon>Tracheophyta</taxon>
        <taxon>Spermatophyta</taxon>
        <taxon>Magnoliopsida</taxon>
        <taxon>eudicotyledons</taxon>
        <taxon>Gunneridae</taxon>
        <taxon>Pentapetalae</taxon>
        <taxon>asterids</taxon>
        <taxon>Cornales</taxon>
        <taxon>Nyssaceae</taxon>
        <taxon>Nyssa</taxon>
    </lineage>
</organism>
<keyword evidence="2" id="KW-1185">Reference proteome</keyword>
<reference evidence="1 2" key="1">
    <citation type="submission" date="2019-09" db="EMBL/GenBank/DDBJ databases">
        <title>A chromosome-level genome assembly of the Chinese tupelo Nyssa sinensis.</title>
        <authorList>
            <person name="Yang X."/>
            <person name="Kang M."/>
            <person name="Yang Y."/>
            <person name="Xiong H."/>
            <person name="Wang M."/>
            <person name="Zhang Z."/>
            <person name="Wang Z."/>
            <person name="Wu H."/>
            <person name="Ma T."/>
            <person name="Liu J."/>
            <person name="Xi Z."/>
        </authorList>
    </citation>
    <scope>NUCLEOTIDE SEQUENCE [LARGE SCALE GENOMIC DNA]</scope>
    <source>
        <strain evidence="1">J267</strain>
        <tissue evidence="1">Leaf</tissue>
    </source>
</reference>
<sequence length="110" mass="12645">MEEQWWVRQLPTAWHRKPFIRRWLRFLGRKICDLAMSWCWKNDGGRWSDGELKQLGFDSVAVEAMIGEFETVLRFLSKKVVTYGFVMDSEGQLPCLMGSVGGSVIVAVGM</sequence>
<evidence type="ECO:0000313" key="2">
    <source>
        <dbReference type="Proteomes" id="UP000325577"/>
    </source>
</evidence>
<accession>A0A5J4ZTZ4</accession>
<gene>
    <name evidence="1" type="ORF">F0562_011719</name>
</gene>
<dbReference type="EMBL" id="CM018048">
    <property type="protein sequence ID" value="KAA8521128.1"/>
    <property type="molecule type" value="Genomic_DNA"/>
</dbReference>
<evidence type="ECO:0000313" key="1">
    <source>
        <dbReference type="EMBL" id="KAA8521128.1"/>
    </source>
</evidence>